<comment type="subcellular location">
    <subcellularLocation>
        <location evidence="1">Membrane</location>
        <topology evidence="1">Multi-pass membrane protein</topology>
    </subcellularLocation>
</comment>
<evidence type="ECO:0000256" key="12">
    <source>
        <dbReference type="ARBA" id="ARBA00041185"/>
    </source>
</evidence>
<dbReference type="Pfam" id="PF01098">
    <property type="entry name" value="FTSW_RODA_SPOVE"/>
    <property type="match status" value="1"/>
</dbReference>
<evidence type="ECO:0000256" key="5">
    <source>
        <dbReference type="ARBA" id="ARBA00022960"/>
    </source>
</evidence>
<feature type="transmembrane region" description="Helical" evidence="17">
    <location>
        <begin position="121"/>
        <end position="137"/>
    </location>
</feature>
<comment type="function">
    <text evidence="16">Peptidoglycan polymerase that is essential for cell division.</text>
</comment>
<evidence type="ECO:0000256" key="3">
    <source>
        <dbReference type="ARBA" id="ARBA00022679"/>
    </source>
</evidence>
<comment type="similarity">
    <text evidence="11">Belongs to the SEDS family. FtsW subfamily.</text>
</comment>
<evidence type="ECO:0000256" key="7">
    <source>
        <dbReference type="ARBA" id="ARBA00022989"/>
    </source>
</evidence>
<dbReference type="EMBL" id="JAEDXU010000002">
    <property type="protein sequence ID" value="MBP1045907.1"/>
    <property type="molecule type" value="Genomic_DNA"/>
</dbReference>
<keyword evidence="19" id="KW-1185">Reference proteome</keyword>
<evidence type="ECO:0000256" key="15">
    <source>
        <dbReference type="ARBA" id="ARBA00049902"/>
    </source>
</evidence>
<evidence type="ECO:0000256" key="8">
    <source>
        <dbReference type="ARBA" id="ARBA00023136"/>
    </source>
</evidence>
<keyword evidence="3" id="KW-0808">Transferase</keyword>
<evidence type="ECO:0000256" key="6">
    <source>
        <dbReference type="ARBA" id="ARBA00022984"/>
    </source>
</evidence>
<dbReference type="EC" id="2.4.99.28" evidence="14"/>
<keyword evidence="7 17" id="KW-1133">Transmembrane helix</keyword>
<dbReference type="InterPro" id="IPR001182">
    <property type="entry name" value="FtsW/RodA"/>
</dbReference>
<feature type="transmembrane region" description="Helical" evidence="17">
    <location>
        <begin position="291"/>
        <end position="312"/>
    </location>
</feature>
<evidence type="ECO:0000256" key="16">
    <source>
        <dbReference type="ARBA" id="ARBA00049966"/>
    </source>
</evidence>
<reference evidence="18 19" key="1">
    <citation type="submission" date="2020-12" db="EMBL/GenBank/DDBJ databases">
        <title>Vagococcus allomyrinae sp. nov. and Enterococcus lavae sp. nov., isolated from the larvae of Allomyrina dichotoma.</title>
        <authorList>
            <person name="Lee S.D."/>
        </authorList>
    </citation>
    <scope>NUCLEOTIDE SEQUENCE [LARGE SCALE GENOMIC DNA]</scope>
    <source>
        <strain evidence="18 19">BWM-S5</strain>
    </source>
</reference>
<dbReference type="PANTHER" id="PTHR30474:SF2">
    <property type="entry name" value="PEPTIDOGLYCAN GLYCOSYLTRANSFERASE FTSW-RELATED"/>
    <property type="match status" value="1"/>
</dbReference>
<comment type="caution">
    <text evidence="18">The sequence shown here is derived from an EMBL/GenBank/DDBJ whole genome shotgun (WGS) entry which is preliminary data.</text>
</comment>
<name>A0ABS4CIZ4_9ENTE</name>
<feature type="transmembrane region" description="Helical" evidence="17">
    <location>
        <begin position="79"/>
        <end position="101"/>
    </location>
</feature>
<protein>
    <recommendedName>
        <fullName evidence="12">Probable peptidoglycan glycosyltransferase FtsW</fullName>
        <ecNumber evidence="14">2.4.99.28</ecNumber>
    </recommendedName>
    <alternativeName>
        <fullName evidence="13">Cell division protein FtsW</fullName>
    </alternativeName>
    <alternativeName>
        <fullName evidence="10">Cell wall polymerase</fullName>
    </alternativeName>
    <alternativeName>
        <fullName evidence="9">Peptidoglycan polymerase</fullName>
    </alternativeName>
</protein>
<keyword evidence="6" id="KW-0573">Peptidoglycan synthesis</keyword>
<evidence type="ECO:0000313" key="18">
    <source>
        <dbReference type="EMBL" id="MBP1045907.1"/>
    </source>
</evidence>
<keyword evidence="5" id="KW-0133">Cell shape</keyword>
<evidence type="ECO:0000256" key="14">
    <source>
        <dbReference type="ARBA" id="ARBA00044770"/>
    </source>
</evidence>
<sequence length="398" mass="44335">MPKKVKKRHLLDYSILIPYMILSCVGLIMVYSSTSANQMSKGLPAAGMVINQLQFWALSLVAMFFIYKMKTTVYQNKGFIMLAIAVISALLLAVRFTNLGVTINGAQGWIRIGGFSMQPAEYLKIMVIWYLAYILARRQKYIDREFKKAVLRPMLLVGFLIFLVIIQPDLGNAAVLTLIAIVMLLSSGINYMYTYLFGGLGILGSIGFIEALLLTKGSFIPTKYQYVYQRFEVFLNPFIDERDTGHQLVNSYYAISNGGWFGRGLGNSIQKKGFLPEAHSDFIFAITVEELGLIVSLLILAVLFFLIARIILVGVRSRKPFNSLLCIGIGAMLLIQVFINLGGITGVIPLTGITFPFLSHGGNSLLIISVAIGFVLNISADEKRQKLVDEYQMIETDR</sequence>
<evidence type="ECO:0000256" key="10">
    <source>
        <dbReference type="ARBA" id="ARBA00033270"/>
    </source>
</evidence>
<dbReference type="Proteomes" id="UP000673375">
    <property type="component" value="Unassembled WGS sequence"/>
</dbReference>
<keyword evidence="8 17" id="KW-0472">Membrane</keyword>
<evidence type="ECO:0000256" key="9">
    <source>
        <dbReference type="ARBA" id="ARBA00032370"/>
    </source>
</evidence>
<feature type="transmembrane region" description="Helical" evidence="17">
    <location>
        <begin position="357"/>
        <end position="376"/>
    </location>
</feature>
<evidence type="ECO:0000256" key="4">
    <source>
        <dbReference type="ARBA" id="ARBA00022692"/>
    </source>
</evidence>
<feature type="transmembrane region" description="Helical" evidence="17">
    <location>
        <begin position="43"/>
        <end position="67"/>
    </location>
</feature>
<dbReference type="PROSITE" id="PS51257">
    <property type="entry name" value="PROKAR_LIPOPROTEIN"/>
    <property type="match status" value="1"/>
</dbReference>
<comment type="catalytic activity">
    <reaction evidence="15">
        <text>[GlcNAc-(1-&gt;4)-Mur2Ac(oyl-L-Ala-gamma-D-Glu-L-Lys-D-Ala-D-Ala)](n)-di-trans,octa-cis-undecaprenyl diphosphate + beta-D-GlcNAc-(1-&gt;4)-Mur2Ac(oyl-L-Ala-gamma-D-Glu-L-Lys-D-Ala-D-Ala)-di-trans,octa-cis-undecaprenyl diphosphate = [GlcNAc-(1-&gt;4)-Mur2Ac(oyl-L-Ala-gamma-D-Glu-L-Lys-D-Ala-D-Ala)](n+1)-di-trans,octa-cis-undecaprenyl diphosphate + di-trans,octa-cis-undecaprenyl diphosphate + H(+)</text>
        <dbReference type="Rhea" id="RHEA:23708"/>
        <dbReference type="Rhea" id="RHEA-COMP:9602"/>
        <dbReference type="Rhea" id="RHEA-COMP:9603"/>
        <dbReference type="ChEBI" id="CHEBI:15378"/>
        <dbReference type="ChEBI" id="CHEBI:58405"/>
        <dbReference type="ChEBI" id="CHEBI:60033"/>
        <dbReference type="ChEBI" id="CHEBI:78435"/>
        <dbReference type="EC" id="2.4.99.28"/>
    </reaction>
</comment>
<evidence type="ECO:0000256" key="2">
    <source>
        <dbReference type="ARBA" id="ARBA00022676"/>
    </source>
</evidence>
<proteinExistence type="inferred from homology"/>
<feature type="transmembrane region" description="Helical" evidence="17">
    <location>
        <begin position="12"/>
        <end position="31"/>
    </location>
</feature>
<feature type="transmembrane region" description="Helical" evidence="17">
    <location>
        <begin position="173"/>
        <end position="193"/>
    </location>
</feature>
<dbReference type="PANTHER" id="PTHR30474">
    <property type="entry name" value="CELL CYCLE PROTEIN"/>
    <property type="match status" value="1"/>
</dbReference>
<organism evidence="18 19">
    <name type="scientific">Enterococcus larvae</name>
    <dbReference type="NCBI Taxonomy" id="2794352"/>
    <lineage>
        <taxon>Bacteria</taxon>
        <taxon>Bacillati</taxon>
        <taxon>Bacillota</taxon>
        <taxon>Bacilli</taxon>
        <taxon>Lactobacillales</taxon>
        <taxon>Enterococcaceae</taxon>
        <taxon>Enterococcus</taxon>
    </lineage>
</organism>
<keyword evidence="4 17" id="KW-0812">Transmembrane</keyword>
<evidence type="ECO:0000256" key="11">
    <source>
        <dbReference type="ARBA" id="ARBA00038053"/>
    </source>
</evidence>
<accession>A0ABS4CIZ4</accession>
<dbReference type="RefSeq" id="WP_209556726.1">
    <property type="nucleotide sequence ID" value="NZ_JAEDXU010000002.1"/>
</dbReference>
<gene>
    <name evidence="18" type="ORF">I6N96_06405</name>
</gene>
<evidence type="ECO:0000256" key="1">
    <source>
        <dbReference type="ARBA" id="ARBA00004141"/>
    </source>
</evidence>
<evidence type="ECO:0000256" key="13">
    <source>
        <dbReference type="ARBA" id="ARBA00041418"/>
    </source>
</evidence>
<feature type="transmembrane region" description="Helical" evidence="17">
    <location>
        <begin position="200"/>
        <end position="220"/>
    </location>
</feature>
<evidence type="ECO:0000313" key="19">
    <source>
        <dbReference type="Proteomes" id="UP000673375"/>
    </source>
</evidence>
<keyword evidence="2" id="KW-0328">Glycosyltransferase</keyword>
<feature type="transmembrane region" description="Helical" evidence="17">
    <location>
        <begin position="149"/>
        <end position="167"/>
    </location>
</feature>
<feature type="transmembrane region" description="Helical" evidence="17">
    <location>
        <begin position="324"/>
        <end position="351"/>
    </location>
</feature>
<evidence type="ECO:0000256" key="17">
    <source>
        <dbReference type="SAM" id="Phobius"/>
    </source>
</evidence>